<feature type="compositionally biased region" description="Basic and acidic residues" evidence="6">
    <location>
        <begin position="395"/>
        <end position="404"/>
    </location>
</feature>
<dbReference type="EMBL" id="AZHX01000601">
    <property type="protein sequence ID" value="ETX06793.1"/>
    <property type="molecule type" value="Genomic_DNA"/>
</dbReference>
<evidence type="ECO:0000256" key="6">
    <source>
        <dbReference type="SAM" id="MobiDB-lite"/>
    </source>
</evidence>
<keyword evidence="9" id="KW-1185">Reference proteome</keyword>
<dbReference type="SUPFAM" id="SSF53335">
    <property type="entry name" value="S-adenosyl-L-methionine-dependent methyltransferases"/>
    <property type="match status" value="1"/>
</dbReference>
<dbReference type="AlphaFoldDB" id="W4M9D1"/>
<sequence>MSMKQIFIENLEKLGKLEFAVRMIFPDGSEFVCGDSEPDCTIHFKTEAALTKSLTSSSLGFGEAFMAQEIDVTGNIPRVGELGALLMKAPPTLSVRAKLKLLMGSLSRGNTIQLAGKNTAHHYDVGNDFYSLWLDEQLQYSCAYFTTPDDSLEVAQRAKMDRVCRKLRLRPGITLVDCGSGWGGLPLHAAMNYGVRVRGFTNSKEQFTFSTEKARRLGVGKEQVEFVLDDYRNIADDGVRYDRFVSIGMLEHVGRANWDTFFAVVRKAVKPGGISLVHSIGRSAPRAQDPFAQKHLFPGYCFPTLTDMVRPLEQINDDVHVVDVENLRPHYALTLERWYERFSLHRDVIKEKYGESLTRKYEIYLACGPSWFNHDGVMLFQVLISHGMNKSAPLTRDHMSEERPASSTPEPFAKAERDGHSVTSSTAQ</sequence>
<dbReference type="PANTHER" id="PTHR43667">
    <property type="entry name" value="CYCLOPROPANE-FATTY-ACYL-PHOSPHOLIPID SYNTHASE"/>
    <property type="match status" value="1"/>
</dbReference>
<keyword evidence="5" id="KW-0443">Lipid metabolism</keyword>
<evidence type="ECO:0000256" key="2">
    <source>
        <dbReference type="ARBA" id="ARBA00022603"/>
    </source>
</evidence>
<dbReference type="InterPro" id="IPR029063">
    <property type="entry name" value="SAM-dependent_MTases_sf"/>
</dbReference>
<keyword evidence="3" id="KW-0808">Transferase</keyword>
<dbReference type="InterPro" id="IPR057206">
    <property type="entry name" value="DUF7884"/>
</dbReference>
<feature type="region of interest" description="Disordered" evidence="6">
    <location>
        <begin position="393"/>
        <end position="428"/>
    </location>
</feature>
<protein>
    <recommendedName>
        <fullName evidence="7">DUF7884 domain-containing protein</fullName>
    </recommendedName>
</protein>
<feature type="domain" description="DUF7884" evidence="7">
    <location>
        <begin position="19"/>
        <end position="78"/>
    </location>
</feature>
<evidence type="ECO:0000313" key="9">
    <source>
        <dbReference type="Proteomes" id="UP000019140"/>
    </source>
</evidence>
<dbReference type="HOGENOM" id="CLU_026434_6_2_7"/>
<dbReference type="CDD" id="cd02440">
    <property type="entry name" value="AdoMet_MTases"/>
    <property type="match status" value="1"/>
</dbReference>
<dbReference type="Pfam" id="PF02353">
    <property type="entry name" value="CMAS"/>
    <property type="match status" value="1"/>
</dbReference>
<keyword evidence="2" id="KW-0489">Methyltransferase</keyword>
<comment type="caution">
    <text evidence="8">The sequence shown here is derived from an EMBL/GenBank/DDBJ whole genome shotgun (WGS) entry which is preliminary data.</text>
</comment>
<evidence type="ECO:0000256" key="1">
    <source>
        <dbReference type="ARBA" id="ARBA00010815"/>
    </source>
</evidence>
<evidence type="ECO:0000256" key="4">
    <source>
        <dbReference type="ARBA" id="ARBA00022691"/>
    </source>
</evidence>
<dbReference type="PATRIC" id="fig|1429439.4.peg.2549"/>
<dbReference type="Gene3D" id="3.40.50.150">
    <property type="entry name" value="Vaccinia Virus protein VP39"/>
    <property type="match status" value="1"/>
</dbReference>
<name>W4M9D1_9BACT</name>
<evidence type="ECO:0000256" key="5">
    <source>
        <dbReference type="ARBA" id="ARBA00023098"/>
    </source>
</evidence>
<dbReference type="GO" id="GO:0032259">
    <property type="term" value="P:methylation"/>
    <property type="evidence" value="ECO:0007669"/>
    <property type="project" value="UniProtKB-KW"/>
</dbReference>
<dbReference type="GO" id="GO:0008168">
    <property type="term" value="F:methyltransferase activity"/>
    <property type="evidence" value="ECO:0007669"/>
    <property type="project" value="UniProtKB-KW"/>
</dbReference>
<proteinExistence type="inferred from homology"/>
<dbReference type="Pfam" id="PF25371">
    <property type="entry name" value="DUF7884"/>
    <property type="match status" value="1"/>
</dbReference>
<evidence type="ECO:0000313" key="8">
    <source>
        <dbReference type="EMBL" id="ETX06793.1"/>
    </source>
</evidence>
<gene>
    <name evidence="8" type="ORF">ETSY2_14985</name>
</gene>
<dbReference type="PIRSF" id="PIRSF003085">
    <property type="entry name" value="CMAS"/>
    <property type="match status" value="1"/>
</dbReference>
<evidence type="ECO:0000256" key="3">
    <source>
        <dbReference type="ARBA" id="ARBA00022679"/>
    </source>
</evidence>
<dbReference type="InterPro" id="IPR003333">
    <property type="entry name" value="CMAS"/>
</dbReference>
<organism evidence="8 9">
    <name type="scientific">Candidatus Entotheonella gemina</name>
    <dbReference type="NCBI Taxonomy" id="1429439"/>
    <lineage>
        <taxon>Bacteria</taxon>
        <taxon>Pseudomonadati</taxon>
        <taxon>Nitrospinota/Tectimicrobiota group</taxon>
        <taxon>Candidatus Tectimicrobiota</taxon>
        <taxon>Candidatus Entotheonellia</taxon>
        <taxon>Candidatus Entotheonellales</taxon>
        <taxon>Candidatus Entotheonellaceae</taxon>
        <taxon>Candidatus Entotheonella</taxon>
    </lineage>
</organism>
<dbReference type="InterPro" id="IPR050723">
    <property type="entry name" value="CFA/CMAS"/>
</dbReference>
<accession>W4M9D1</accession>
<dbReference type="GO" id="GO:0008610">
    <property type="term" value="P:lipid biosynthetic process"/>
    <property type="evidence" value="ECO:0007669"/>
    <property type="project" value="InterPro"/>
</dbReference>
<dbReference type="PANTHER" id="PTHR43667:SF1">
    <property type="entry name" value="CYCLOPROPANE-FATTY-ACYL-PHOSPHOLIPID SYNTHASE"/>
    <property type="match status" value="1"/>
</dbReference>
<evidence type="ECO:0000259" key="7">
    <source>
        <dbReference type="Pfam" id="PF25371"/>
    </source>
</evidence>
<reference evidence="8 9" key="1">
    <citation type="journal article" date="2014" name="Nature">
        <title>An environmental bacterial taxon with a large and distinct metabolic repertoire.</title>
        <authorList>
            <person name="Wilson M.C."/>
            <person name="Mori T."/>
            <person name="Ruckert C."/>
            <person name="Uria A.R."/>
            <person name="Helf M.J."/>
            <person name="Takada K."/>
            <person name="Gernert C."/>
            <person name="Steffens U.A."/>
            <person name="Heycke N."/>
            <person name="Schmitt S."/>
            <person name="Rinke C."/>
            <person name="Helfrich E.J."/>
            <person name="Brachmann A.O."/>
            <person name="Gurgui C."/>
            <person name="Wakimoto T."/>
            <person name="Kracht M."/>
            <person name="Crusemann M."/>
            <person name="Hentschel U."/>
            <person name="Abe I."/>
            <person name="Matsunaga S."/>
            <person name="Kalinowski J."/>
            <person name="Takeyama H."/>
            <person name="Piel J."/>
        </authorList>
    </citation>
    <scope>NUCLEOTIDE SEQUENCE [LARGE SCALE GENOMIC DNA]</scope>
    <source>
        <strain evidence="9">TSY2</strain>
    </source>
</reference>
<comment type="similarity">
    <text evidence="1">Belongs to the CFA/CMAS family.</text>
</comment>
<keyword evidence="4" id="KW-0949">S-adenosyl-L-methionine</keyword>
<dbReference type="Proteomes" id="UP000019140">
    <property type="component" value="Unassembled WGS sequence"/>
</dbReference>